<feature type="transmembrane region" description="Helical" evidence="7">
    <location>
        <begin position="12"/>
        <end position="31"/>
    </location>
</feature>
<keyword evidence="4 7" id="KW-0812">Transmembrane</keyword>
<gene>
    <name evidence="8" type="ORF">SDC9_182241</name>
</gene>
<reference evidence="8" key="1">
    <citation type="submission" date="2019-08" db="EMBL/GenBank/DDBJ databases">
        <authorList>
            <person name="Kucharzyk K."/>
            <person name="Murdoch R.W."/>
            <person name="Higgins S."/>
            <person name="Loffler F."/>
        </authorList>
    </citation>
    <scope>NUCLEOTIDE SEQUENCE</scope>
</reference>
<dbReference type="PANTHER" id="PTHR33508:SF1">
    <property type="entry name" value="UPF0056 MEMBRANE PROTEIN YHCE"/>
    <property type="match status" value="1"/>
</dbReference>
<evidence type="ECO:0000256" key="5">
    <source>
        <dbReference type="ARBA" id="ARBA00022989"/>
    </source>
</evidence>
<evidence type="ECO:0000256" key="6">
    <source>
        <dbReference type="ARBA" id="ARBA00023136"/>
    </source>
</evidence>
<evidence type="ECO:0000256" key="7">
    <source>
        <dbReference type="SAM" id="Phobius"/>
    </source>
</evidence>
<evidence type="ECO:0000256" key="1">
    <source>
        <dbReference type="ARBA" id="ARBA00004651"/>
    </source>
</evidence>
<comment type="caution">
    <text evidence="8">The sequence shown here is derived from an EMBL/GenBank/DDBJ whole genome shotgun (WGS) entry which is preliminary data.</text>
</comment>
<sequence>MGADGGTLRERIVICLGIATAVGIIGVFLYLSDQLERMLKRNGIQILSKITGLMLAALAAQIIFTGIKNILF</sequence>
<organism evidence="8">
    <name type="scientific">bioreactor metagenome</name>
    <dbReference type="NCBI Taxonomy" id="1076179"/>
    <lineage>
        <taxon>unclassified sequences</taxon>
        <taxon>metagenomes</taxon>
        <taxon>ecological metagenomes</taxon>
    </lineage>
</organism>
<evidence type="ECO:0000313" key="8">
    <source>
        <dbReference type="EMBL" id="MPN34747.1"/>
    </source>
</evidence>
<evidence type="ECO:0000256" key="3">
    <source>
        <dbReference type="ARBA" id="ARBA00022475"/>
    </source>
</evidence>
<evidence type="ECO:0000256" key="4">
    <source>
        <dbReference type="ARBA" id="ARBA00022692"/>
    </source>
</evidence>
<dbReference type="Pfam" id="PF01914">
    <property type="entry name" value="MarC"/>
    <property type="match status" value="1"/>
</dbReference>
<dbReference type="GO" id="GO:0005886">
    <property type="term" value="C:plasma membrane"/>
    <property type="evidence" value="ECO:0007669"/>
    <property type="project" value="UniProtKB-SubCell"/>
</dbReference>
<dbReference type="PANTHER" id="PTHR33508">
    <property type="entry name" value="UPF0056 MEMBRANE PROTEIN YHCE"/>
    <property type="match status" value="1"/>
</dbReference>
<evidence type="ECO:0000256" key="2">
    <source>
        <dbReference type="ARBA" id="ARBA00009784"/>
    </source>
</evidence>
<keyword evidence="6 7" id="KW-0472">Membrane</keyword>
<name>A0A645H6U1_9ZZZZ</name>
<dbReference type="AlphaFoldDB" id="A0A645H6U1"/>
<protein>
    <submittedName>
        <fullName evidence="8">Uncharacterized protein</fullName>
    </submittedName>
</protein>
<keyword evidence="5 7" id="KW-1133">Transmembrane helix</keyword>
<dbReference type="EMBL" id="VSSQ01087940">
    <property type="protein sequence ID" value="MPN34747.1"/>
    <property type="molecule type" value="Genomic_DNA"/>
</dbReference>
<proteinExistence type="inferred from homology"/>
<keyword evidence="3" id="KW-1003">Cell membrane</keyword>
<comment type="similarity">
    <text evidence="2">Belongs to the UPF0056 (MarC) family.</text>
</comment>
<accession>A0A645H6U1</accession>
<comment type="subcellular location">
    <subcellularLocation>
        <location evidence="1">Cell membrane</location>
        <topology evidence="1">Multi-pass membrane protein</topology>
    </subcellularLocation>
</comment>
<feature type="transmembrane region" description="Helical" evidence="7">
    <location>
        <begin position="43"/>
        <end position="67"/>
    </location>
</feature>
<dbReference type="InterPro" id="IPR002771">
    <property type="entry name" value="Multi_antbiot-R_MarC"/>
</dbReference>